<keyword evidence="7" id="KW-0472">Membrane</keyword>
<feature type="region of interest" description="Disordered" evidence="8">
    <location>
        <begin position="1"/>
        <end position="30"/>
    </location>
</feature>
<evidence type="ECO:0000256" key="7">
    <source>
        <dbReference type="ARBA" id="ARBA00023136"/>
    </source>
</evidence>
<sequence>MSITDMHQDLTGSERIAPRSDSPHPKTVNTSPLISAQKLTKQYGAAQAVFSNLDIDISEGETVALIGSNGAGKSTLLKCLIGLLPHSGGQVSVLDETFSGRPQAAQARRIRSDIGFVFQKHCLVSRATALTNVVHGMLGRAGSWRGWHQAIASPAWRQSAMEALDSVNLVHKANERVDQLSGGQAQRVAIARALVRKPKLFIADEPAASLDPKSGHDVMQRFVNLSKKNNITLMFTSHDMQHALQYADRVIALKNGSIFLDQKSDDLTAQDLKGVFSG</sequence>
<keyword evidence="5 10" id="KW-0067">ATP-binding</keyword>
<dbReference type="InterPro" id="IPR050086">
    <property type="entry name" value="MetN_ABC_transporter-like"/>
</dbReference>
<dbReference type="Gene3D" id="3.40.50.300">
    <property type="entry name" value="P-loop containing nucleotide triphosphate hydrolases"/>
    <property type="match status" value="1"/>
</dbReference>
<feature type="domain" description="ABC transporter" evidence="9">
    <location>
        <begin position="34"/>
        <end position="277"/>
    </location>
</feature>
<dbReference type="Pfam" id="PF00005">
    <property type="entry name" value="ABC_tran"/>
    <property type="match status" value="1"/>
</dbReference>
<dbReference type="RefSeq" id="WP_208111173.1">
    <property type="nucleotide sequence ID" value="NZ_SNYR01000002.1"/>
</dbReference>
<dbReference type="SMART" id="SM00382">
    <property type="entry name" value="AAA"/>
    <property type="match status" value="1"/>
</dbReference>
<evidence type="ECO:0000313" key="10">
    <source>
        <dbReference type="EMBL" id="TDQ63780.1"/>
    </source>
</evidence>
<dbReference type="PANTHER" id="PTHR43166:SF6">
    <property type="entry name" value="PHOSPHONATES IMPORT ATP-BINDING PROTEIN PHNC"/>
    <property type="match status" value="1"/>
</dbReference>
<proteinExistence type="inferred from homology"/>
<evidence type="ECO:0000256" key="8">
    <source>
        <dbReference type="SAM" id="MobiDB-lite"/>
    </source>
</evidence>
<evidence type="ECO:0000256" key="5">
    <source>
        <dbReference type="ARBA" id="ARBA00022840"/>
    </source>
</evidence>
<evidence type="ECO:0000256" key="6">
    <source>
        <dbReference type="ARBA" id="ARBA00022967"/>
    </source>
</evidence>
<dbReference type="EMBL" id="SNYR01000002">
    <property type="protein sequence ID" value="TDQ63780.1"/>
    <property type="molecule type" value="Genomic_DNA"/>
</dbReference>
<dbReference type="PROSITE" id="PS00211">
    <property type="entry name" value="ABC_TRANSPORTER_1"/>
    <property type="match status" value="1"/>
</dbReference>
<protein>
    <submittedName>
        <fullName evidence="10">Phosphonate transport system ATP-binding protein</fullName>
    </submittedName>
</protein>
<evidence type="ECO:0000256" key="2">
    <source>
        <dbReference type="ARBA" id="ARBA00022448"/>
    </source>
</evidence>
<comment type="similarity">
    <text evidence="1">Belongs to the ABC transporter superfamily.</text>
</comment>
<dbReference type="GO" id="GO:0005524">
    <property type="term" value="F:ATP binding"/>
    <property type="evidence" value="ECO:0007669"/>
    <property type="project" value="UniProtKB-KW"/>
</dbReference>
<dbReference type="InterPro" id="IPR017871">
    <property type="entry name" value="ABC_transporter-like_CS"/>
</dbReference>
<reference evidence="10 11" key="1">
    <citation type="submission" date="2019-03" db="EMBL/GenBank/DDBJ databases">
        <title>Genomic Encyclopedia of Type Strains, Phase III (KMG-III): the genomes of soil and plant-associated and newly described type strains.</title>
        <authorList>
            <person name="Whitman W."/>
        </authorList>
    </citation>
    <scope>NUCLEOTIDE SEQUENCE [LARGE SCALE GENOMIC DNA]</scope>
    <source>
        <strain evidence="10 11">CGMCC 1.7002</strain>
    </source>
</reference>
<comment type="caution">
    <text evidence="10">The sequence shown here is derived from an EMBL/GenBank/DDBJ whole genome shotgun (WGS) entry which is preliminary data.</text>
</comment>
<organism evidence="10 11">
    <name type="scientific">Maritalea mobilis</name>
    <dbReference type="NCBI Taxonomy" id="483324"/>
    <lineage>
        <taxon>Bacteria</taxon>
        <taxon>Pseudomonadati</taxon>
        <taxon>Pseudomonadota</taxon>
        <taxon>Alphaproteobacteria</taxon>
        <taxon>Hyphomicrobiales</taxon>
        <taxon>Devosiaceae</taxon>
        <taxon>Maritalea</taxon>
    </lineage>
</organism>
<keyword evidence="6" id="KW-1278">Translocase</keyword>
<dbReference type="PANTHER" id="PTHR43166">
    <property type="entry name" value="AMINO ACID IMPORT ATP-BINDING PROTEIN"/>
    <property type="match status" value="1"/>
</dbReference>
<keyword evidence="4" id="KW-0547">Nucleotide-binding</keyword>
<evidence type="ECO:0000259" key="9">
    <source>
        <dbReference type="PROSITE" id="PS50893"/>
    </source>
</evidence>
<dbReference type="PROSITE" id="PS50893">
    <property type="entry name" value="ABC_TRANSPORTER_2"/>
    <property type="match status" value="1"/>
</dbReference>
<dbReference type="InterPro" id="IPR003593">
    <property type="entry name" value="AAA+_ATPase"/>
</dbReference>
<name>A0A4R6VNK2_9HYPH</name>
<keyword evidence="2" id="KW-0813">Transport</keyword>
<evidence type="ECO:0000313" key="11">
    <source>
        <dbReference type="Proteomes" id="UP000295391"/>
    </source>
</evidence>
<dbReference type="Proteomes" id="UP000295391">
    <property type="component" value="Unassembled WGS sequence"/>
</dbReference>
<dbReference type="AlphaFoldDB" id="A0A4R6VNK2"/>
<gene>
    <name evidence="10" type="ORF">ATL17_1788</name>
</gene>
<dbReference type="SUPFAM" id="SSF52540">
    <property type="entry name" value="P-loop containing nucleoside triphosphate hydrolases"/>
    <property type="match status" value="1"/>
</dbReference>
<dbReference type="GO" id="GO:0016887">
    <property type="term" value="F:ATP hydrolysis activity"/>
    <property type="evidence" value="ECO:0007669"/>
    <property type="project" value="InterPro"/>
</dbReference>
<evidence type="ECO:0000256" key="3">
    <source>
        <dbReference type="ARBA" id="ARBA00022475"/>
    </source>
</evidence>
<accession>A0A4R6VNK2</accession>
<dbReference type="InterPro" id="IPR003439">
    <property type="entry name" value="ABC_transporter-like_ATP-bd"/>
</dbReference>
<evidence type="ECO:0000256" key="4">
    <source>
        <dbReference type="ARBA" id="ARBA00022741"/>
    </source>
</evidence>
<keyword evidence="3" id="KW-1003">Cell membrane</keyword>
<evidence type="ECO:0000256" key="1">
    <source>
        <dbReference type="ARBA" id="ARBA00005417"/>
    </source>
</evidence>
<keyword evidence="11" id="KW-1185">Reference proteome</keyword>
<dbReference type="InterPro" id="IPR027417">
    <property type="entry name" value="P-loop_NTPase"/>
</dbReference>